<reference evidence="13 14" key="1">
    <citation type="submission" date="2019-03" db="EMBL/GenBank/DDBJ databases">
        <title>Genomic Encyclopedia of Type Strains, Phase IV (KMG-IV): sequencing the most valuable type-strain genomes for metagenomic binning, comparative biology and taxonomic classification.</title>
        <authorList>
            <person name="Goeker M."/>
        </authorList>
    </citation>
    <scope>NUCLEOTIDE SEQUENCE [LARGE SCALE GENOMIC DNA]</scope>
    <source>
        <strain evidence="13 14">DSM 16998</strain>
    </source>
</reference>
<comment type="caution">
    <text evidence="13">The sequence shown here is derived from an EMBL/GenBank/DDBJ whole genome shotgun (WGS) entry which is preliminary data.</text>
</comment>
<feature type="transmembrane region" description="Helical" evidence="10">
    <location>
        <begin position="411"/>
        <end position="434"/>
    </location>
</feature>
<evidence type="ECO:0000256" key="3">
    <source>
        <dbReference type="ARBA" id="ARBA00022475"/>
    </source>
</evidence>
<dbReference type="FunFam" id="3.40.50.300:FF:000287">
    <property type="entry name" value="Multidrug ABC transporter ATP-binding protein"/>
    <property type="match status" value="1"/>
</dbReference>
<evidence type="ECO:0000256" key="2">
    <source>
        <dbReference type="ARBA" id="ARBA00022448"/>
    </source>
</evidence>
<keyword evidence="3" id="KW-1003">Cell membrane</keyword>
<evidence type="ECO:0000256" key="5">
    <source>
        <dbReference type="ARBA" id="ARBA00022741"/>
    </source>
</evidence>
<keyword evidence="8 10" id="KW-0472">Membrane</keyword>
<gene>
    <name evidence="13" type="ORF">DES47_11051</name>
</gene>
<dbReference type="AlphaFoldDB" id="A0A4R6QID1"/>
<dbReference type="Proteomes" id="UP000295361">
    <property type="component" value="Unassembled WGS sequence"/>
</dbReference>
<keyword evidence="5" id="KW-0547">Nucleotide-binding</keyword>
<feature type="transmembrane region" description="Helical" evidence="10">
    <location>
        <begin position="327"/>
        <end position="346"/>
    </location>
</feature>
<feature type="region of interest" description="Disordered" evidence="9">
    <location>
        <begin position="745"/>
        <end position="766"/>
    </location>
</feature>
<dbReference type="PANTHER" id="PTHR43394:SF1">
    <property type="entry name" value="ATP-BINDING CASSETTE SUB-FAMILY B MEMBER 10, MITOCHONDRIAL"/>
    <property type="match status" value="1"/>
</dbReference>
<dbReference type="GO" id="GO:0005524">
    <property type="term" value="F:ATP binding"/>
    <property type="evidence" value="ECO:0007669"/>
    <property type="project" value="UniProtKB-KW"/>
</dbReference>
<dbReference type="PANTHER" id="PTHR43394">
    <property type="entry name" value="ATP-DEPENDENT PERMEASE MDL1, MITOCHONDRIAL"/>
    <property type="match status" value="1"/>
</dbReference>
<dbReference type="InterPro" id="IPR003439">
    <property type="entry name" value="ABC_transporter-like_ATP-bd"/>
</dbReference>
<dbReference type="InterPro" id="IPR039421">
    <property type="entry name" value="Type_1_exporter"/>
</dbReference>
<dbReference type="PROSITE" id="PS50893">
    <property type="entry name" value="ABC_TRANSPORTER_2"/>
    <property type="match status" value="1"/>
</dbReference>
<dbReference type="InParanoid" id="A0A4R6QID1"/>
<feature type="domain" description="ABC transporter" evidence="11">
    <location>
        <begin position="505"/>
        <end position="738"/>
    </location>
</feature>
<feature type="transmembrane region" description="Helical" evidence="10">
    <location>
        <begin position="223"/>
        <end position="242"/>
    </location>
</feature>
<evidence type="ECO:0000256" key="4">
    <source>
        <dbReference type="ARBA" id="ARBA00022692"/>
    </source>
</evidence>
<dbReference type="GO" id="GO:0016887">
    <property type="term" value="F:ATP hydrolysis activity"/>
    <property type="evidence" value="ECO:0007669"/>
    <property type="project" value="InterPro"/>
</dbReference>
<dbReference type="Gene3D" id="1.20.1560.10">
    <property type="entry name" value="ABC transporter type 1, transmembrane domain"/>
    <property type="match status" value="1"/>
</dbReference>
<evidence type="ECO:0000256" key="6">
    <source>
        <dbReference type="ARBA" id="ARBA00022840"/>
    </source>
</evidence>
<feature type="transmembrane region" description="Helical" evidence="10">
    <location>
        <begin position="440"/>
        <end position="457"/>
    </location>
</feature>
<dbReference type="Pfam" id="PF00664">
    <property type="entry name" value="ABC_membrane"/>
    <property type="match status" value="1"/>
</dbReference>
<dbReference type="SMART" id="SM00382">
    <property type="entry name" value="AAA"/>
    <property type="match status" value="1"/>
</dbReference>
<dbReference type="GO" id="GO:0015421">
    <property type="term" value="F:ABC-type oligopeptide transporter activity"/>
    <property type="evidence" value="ECO:0007669"/>
    <property type="project" value="TreeGrafter"/>
</dbReference>
<keyword evidence="4 10" id="KW-0812">Transmembrane</keyword>
<dbReference type="PROSITE" id="PS00211">
    <property type="entry name" value="ABC_TRANSPORTER_1"/>
    <property type="match status" value="1"/>
</dbReference>
<feature type="transmembrane region" description="Helical" evidence="10">
    <location>
        <begin position="182"/>
        <end position="203"/>
    </location>
</feature>
<dbReference type="EMBL" id="SNXS01000010">
    <property type="protein sequence ID" value="TDP61839.1"/>
    <property type="molecule type" value="Genomic_DNA"/>
</dbReference>
<organism evidence="13 14">
    <name type="scientific">Roseateles toxinivorans</name>
    <dbReference type="NCBI Taxonomy" id="270368"/>
    <lineage>
        <taxon>Bacteria</taxon>
        <taxon>Pseudomonadati</taxon>
        <taxon>Pseudomonadota</taxon>
        <taxon>Betaproteobacteria</taxon>
        <taxon>Burkholderiales</taxon>
        <taxon>Sphaerotilaceae</taxon>
        <taxon>Roseateles</taxon>
    </lineage>
</organism>
<keyword evidence="6 13" id="KW-0067">ATP-binding</keyword>
<evidence type="ECO:0000313" key="13">
    <source>
        <dbReference type="EMBL" id="TDP61839.1"/>
    </source>
</evidence>
<dbReference type="InterPro" id="IPR017871">
    <property type="entry name" value="ABC_transporter-like_CS"/>
</dbReference>
<comment type="subcellular location">
    <subcellularLocation>
        <location evidence="1">Cell membrane</location>
        <topology evidence="1">Multi-pass membrane protein</topology>
    </subcellularLocation>
</comment>
<dbReference type="InterPro" id="IPR027417">
    <property type="entry name" value="P-loop_NTPase"/>
</dbReference>
<dbReference type="InterPro" id="IPR036640">
    <property type="entry name" value="ABC1_TM_sf"/>
</dbReference>
<accession>A0A4R6QID1</accession>
<evidence type="ECO:0000256" key="7">
    <source>
        <dbReference type="ARBA" id="ARBA00022989"/>
    </source>
</evidence>
<evidence type="ECO:0000259" key="12">
    <source>
        <dbReference type="PROSITE" id="PS50929"/>
    </source>
</evidence>
<dbReference type="RefSeq" id="WP_133703384.1">
    <property type="nucleotide sequence ID" value="NZ_SNXS01000010.1"/>
</dbReference>
<dbReference type="SUPFAM" id="SSF90123">
    <property type="entry name" value="ABC transporter transmembrane region"/>
    <property type="match status" value="1"/>
</dbReference>
<keyword evidence="14" id="KW-1185">Reference proteome</keyword>
<dbReference type="PROSITE" id="PS50929">
    <property type="entry name" value="ABC_TM1F"/>
    <property type="match status" value="1"/>
</dbReference>
<dbReference type="Gene3D" id="3.40.50.300">
    <property type="entry name" value="P-loop containing nucleotide triphosphate hydrolases"/>
    <property type="match status" value="1"/>
</dbReference>
<feature type="transmembrane region" description="Helical" evidence="10">
    <location>
        <begin position="296"/>
        <end position="321"/>
    </location>
</feature>
<evidence type="ECO:0000313" key="14">
    <source>
        <dbReference type="Proteomes" id="UP000295361"/>
    </source>
</evidence>
<evidence type="ECO:0000259" key="11">
    <source>
        <dbReference type="PROSITE" id="PS50893"/>
    </source>
</evidence>
<evidence type="ECO:0000256" key="10">
    <source>
        <dbReference type="SAM" id="Phobius"/>
    </source>
</evidence>
<dbReference type="FunCoup" id="A0A4R6QID1">
    <property type="interactions" value="176"/>
</dbReference>
<protein>
    <submittedName>
        <fullName evidence="13">ATP-binding cassette subfamily B protein</fullName>
    </submittedName>
</protein>
<proteinExistence type="predicted"/>
<keyword evidence="2" id="KW-0813">Transport</keyword>
<evidence type="ECO:0000256" key="9">
    <source>
        <dbReference type="SAM" id="MobiDB-lite"/>
    </source>
</evidence>
<name>A0A4R6QID1_9BURK</name>
<dbReference type="SUPFAM" id="SSF52540">
    <property type="entry name" value="P-loop containing nucleoside triphosphate hydrolases"/>
    <property type="match status" value="1"/>
</dbReference>
<dbReference type="GO" id="GO:0005886">
    <property type="term" value="C:plasma membrane"/>
    <property type="evidence" value="ECO:0007669"/>
    <property type="project" value="UniProtKB-SubCell"/>
</dbReference>
<dbReference type="OrthoDB" id="8554730at2"/>
<evidence type="ECO:0000256" key="8">
    <source>
        <dbReference type="ARBA" id="ARBA00023136"/>
    </source>
</evidence>
<evidence type="ECO:0000256" key="1">
    <source>
        <dbReference type="ARBA" id="ARBA00004651"/>
    </source>
</evidence>
<dbReference type="InterPro" id="IPR011527">
    <property type="entry name" value="ABC1_TM_dom"/>
</dbReference>
<dbReference type="InterPro" id="IPR003593">
    <property type="entry name" value="AAA+_ATPase"/>
</dbReference>
<dbReference type="CDD" id="cd18563">
    <property type="entry name" value="ABC_6TM_exporter_like"/>
    <property type="match status" value="1"/>
</dbReference>
<keyword evidence="7 10" id="KW-1133">Transmembrane helix</keyword>
<dbReference type="Pfam" id="PF00005">
    <property type="entry name" value="ABC_tran"/>
    <property type="match status" value="1"/>
</dbReference>
<feature type="domain" description="ABC transmembrane type-1" evidence="12">
    <location>
        <begin position="183"/>
        <end position="471"/>
    </location>
</feature>
<sequence>MQSHPPVTVTDPSADSALQARLAPDENVVASLDVDLDARLRYGRGQLLLTNQRLLSRESAQGPWSEWPLHPGLSLRHADHGGVGSIELHDANQRLALWRFTLGANVLALRWTTAFEQQQLRLQAGGAIVSAADELLLCPSCKAPLPPDSEECPSCARELHTPPSTWVLLRLWRFAKPYQGQLLLGFLLMLGSTGATLVAPYLTMPIMDKVLIPFQSGQRIDPMLVTLYLSGLFGAALVSWLLGWAKTYILALVSERIAADLRTATFEHLLQLSLDYFGGKRTGDLMSRIGSETDRLSVFLSLHALDFITDVLMLLMTAAILFSINPWLALATLVPLPFIAWMIHLVRDRLRTGFEKIDRVWGEVTSVLADTIPGIRVVKAFAQEKREAQRFRDANKHNLDVNDKLNKTWSLFTPTVSLLTEMGLLVVWAFGIYLVADGDITVGVLTAFIAYIGRFYGRMDSMSRIVSVTQKAAAGAKRIFDILDHHSNVPDPVNPLPLPKVEGGIQIQDIGFRYGNRAVIRGLSLDIKPGEMIGLVGHSGSGKSTLVNLICRFYDVTEGAIKVDGVDLRRIGLADFRRHIGLVLQEPFLFFGTIAENIAYGKPDATRAEIVAAARAAHAHEFILRLPQGYDSLVGERGQGLSGGERQRISIARALLIDPRILILDEATSSVDTETEKEIQKALDNLVQGRTTIAIAHRLSTLRKADRLVVMDRGQVVEVGPHEELMAKQGAYWRLYEAQLRRVDSDGDEDAAGPLPTAPAHSAAKD</sequence>